<comment type="caution">
    <text evidence="8">The sequence shown here is derived from an EMBL/GenBank/DDBJ whole genome shotgun (WGS) entry which is preliminary data.</text>
</comment>
<dbReference type="PANTHER" id="PTHR30055:SF151">
    <property type="entry name" value="TRANSCRIPTIONAL REGULATORY PROTEIN"/>
    <property type="match status" value="1"/>
</dbReference>
<feature type="domain" description="HTH tetR-type" evidence="7">
    <location>
        <begin position="66"/>
        <end position="126"/>
    </location>
</feature>
<evidence type="ECO:0000256" key="4">
    <source>
        <dbReference type="ARBA" id="ARBA00023163"/>
    </source>
</evidence>
<dbReference type="PROSITE" id="PS50977">
    <property type="entry name" value="HTH_TETR_2"/>
    <property type="match status" value="1"/>
</dbReference>
<gene>
    <name evidence="8" type="ORF">D8771_11880</name>
</gene>
<dbReference type="InterPro" id="IPR004111">
    <property type="entry name" value="Repressor_TetR_C"/>
</dbReference>
<name>A0A8H1QRJ8_9ACTN</name>
<evidence type="ECO:0000256" key="6">
    <source>
        <dbReference type="SAM" id="MobiDB-lite"/>
    </source>
</evidence>
<proteinExistence type="predicted"/>
<feature type="DNA-binding region" description="H-T-H motif" evidence="5">
    <location>
        <begin position="89"/>
        <end position="108"/>
    </location>
</feature>
<keyword evidence="4" id="KW-0804">Transcription</keyword>
<dbReference type="Pfam" id="PF00440">
    <property type="entry name" value="TetR_N"/>
    <property type="match status" value="1"/>
</dbReference>
<keyword evidence="1" id="KW-0678">Repressor</keyword>
<dbReference type="Gene3D" id="1.10.357.10">
    <property type="entry name" value="Tetracycline Repressor, domain 2"/>
    <property type="match status" value="1"/>
</dbReference>
<dbReference type="PANTHER" id="PTHR30055">
    <property type="entry name" value="HTH-TYPE TRANSCRIPTIONAL REGULATOR RUTR"/>
    <property type="match status" value="1"/>
</dbReference>
<dbReference type="Proteomes" id="UP000298111">
    <property type="component" value="Unassembled WGS sequence"/>
</dbReference>
<dbReference type="AlphaFoldDB" id="A0A8H1QRJ8"/>
<dbReference type="InterPro" id="IPR009057">
    <property type="entry name" value="Homeodomain-like_sf"/>
</dbReference>
<evidence type="ECO:0000256" key="3">
    <source>
        <dbReference type="ARBA" id="ARBA00023125"/>
    </source>
</evidence>
<organism evidence="8 9">
    <name type="scientific">Streptomyces albus</name>
    <dbReference type="NCBI Taxonomy" id="1888"/>
    <lineage>
        <taxon>Bacteria</taxon>
        <taxon>Bacillati</taxon>
        <taxon>Actinomycetota</taxon>
        <taxon>Actinomycetes</taxon>
        <taxon>Kitasatosporales</taxon>
        <taxon>Streptomycetaceae</taxon>
        <taxon>Streptomyces</taxon>
    </lineage>
</organism>
<feature type="compositionally biased region" description="Pro residues" evidence="6">
    <location>
        <begin position="55"/>
        <end position="65"/>
    </location>
</feature>
<dbReference type="PRINTS" id="PR00400">
    <property type="entry name" value="TETREPRESSOR"/>
</dbReference>
<dbReference type="Pfam" id="PF02909">
    <property type="entry name" value="TetR_C_1"/>
    <property type="match status" value="1"/>
</dbReference>
<dbReference type="SUPFAM" id="SSF48498">
    <property type="entry name" value="Tetracyclin repressor-like, C-terminal domain"/>
    <property type="match status" value="1"/>
</dbReference>
<dbReference type="InterPro" id="IPR003012">
    <property type="entry name" value="Tet_transcr_reg_TetR"/>
</dbReference>
<evidence type="ECO:0000256" key="5">
    <source>
        <dbReference type="PROSITE-ProRule" id="PRU00335"/>
    </source>
</evidence>
<keyword evidence="3 5" id="KW-0238">DNA-binding</keyword>
<dbReference type="InterPro" id="IPR036271">
    <property type="entry name" value="Tet_transcr_reg_TetR-rel_C_sf"/>
</dbReference>
<dbReference type="SUPFAM" id="SSF46689">
    <property type="entry name" value="Homeodomain-like"/>
    <property type="match status" value="1"/>
</dbReference>
<evidence type="ECO:0000313" key="9">
    <source>
        <dbReference type="Proteomes" id="UP000298111"/>
    </source>
</evidence>
<evidence type="ECO:0000313" key="8">
    <source>
        <dbReference type="EMBL" id="TGG84566.1"/>
    </source>
</evidence>
<feature type="region of interest" description="Disordered" evidence="6">
    <location>
        <begin position="264"/>
        <end position="287"/>
    </location>
</feature>
<dbReference type="InterPro" id="IPR001647">
    <property type="entry name" value="HTH_TetR"/>
</dbReference>
<feature type="region of interest" description="Disordered" evidence="6">
    <location>
        <begin position="1"/>
        <end position="65"/>
    </location>
</feature>
<dbReference type="GO" id="GO:0003700">
    <property type="term" value="F:DNA-binding transcription factor activity"/>
    <property type="evidence" value="ECO:0007669"/>
    <property type="project" value="TreeGrafter"/>
</dbReference>
<dbReference type="EMBL" id="RCIY01000046">
    <property type="protein sequence ID" value="TGG84566.1"/>
    <property type="molecule type" value="Genomic_DNA"/>
</dbReference>
<keyword evidence="2" id="KW-0805">Transcription regulation</keyword>
<dbReference type="InterPro" id="IPR050109">
    <property type="entry name" value="HTH-type_TetR-like_transc_reg"/>
</dbReference>
<evidence type="ECO:0000259" key="7">
    <source>
        <dbReference type="PROSITE" id="PS50977"/>
    </source>
</evidence>
<evidence type="ECO:0000256" key="2">
    <source>
        <dbReference type="ARBA" id="ARBA00023015"/>
    </source>
</evidence>
<reference evidence="8 9" key="1">
    <citation type="submission" date="2018-10" db="EMBL/GenBank/DDBJ databases">
        <title>Isolation of pseudouridimycin from Streptomyces albus DSM 40763.</title>
        <authorList>
            <person name="Rosenqvist P."/>
            <person name="Metsae-Ketelae M."/>
            <person name="Virta P."/>
        </authorList>
    </citation>
    <scope>NUCLEOTIDE SEQUENCE [LARGE SCALE GENOMIC DNA]</scope>
    <source>
        <strain evidence="8 9">DSM 40763</strain>
    </source>
</reference>
<sequence length="287" mass="31221">MGLTFAEQATPAGGRQGRARRQSIRARPGTPRRICRSPRWHSATVHGDDAAAPRPLEPAPMPRPPRISRAAVLDEALRTLDEEGVEGLSMRRLAQRLGVTSPSLYKYVRDREGVHEAVVDAIVREITGDWHPSGGWRTELTSLAHRYFRTFRRHPNAVPLVMHRPTRNPHSLDGLEGVFGALSRDGWPPQDAARAVLLVESYALGATLTAVSPGIPPSEADLETRPSLAAALTGEHRAFRLTEEDFHLGLAMVLDGIARDLAPASAADGHDATPPTARPGEPAQPRH</sequence>
<protein>
    <submittedName>
        <fullName evidence="8">TetR family transcriptional regulator</fullName>
    </submittedName>
</protein>
<dbReference type="GO" id="GO:0000976">
    <property type="term" value="F:transcription cis-regulatory region binding"/>
    <property type="evidence" value="ECO:0007669"/>
    <property type="project" value="TreeGrafter"/>
</dbReference>
<accession>A0A8H1QRJ8</accession>
<dbReference type="GO" id="GO:0045892">
    <property type="term" value="P:negative regulation of DNA-templated transcription"/>
    <property type="evidence" value="ECO:0007669"/>
    <property type="project" value="InterPro"/>
</dbReference>
<evidence type="ECO:0000256" key="1">
    <source>
        <dbReference type="ARBA" id="ARBA00022491"/>
    </source>
</evidence>
<dbReference type="GO" id="GO:0046677">
    <property type="term" value="P:response to antibiotic"/>
    <property type="evidence" value="ECO:0007669"/>
    <property type="project" value="InterPro"/>
</dbReference>